<dbReference type="PANTHER" id="PTHR30618">
    <property type="entry name" value="NCS1 FAMILY PURINE/PYRIMIDINE TRANSPORTER"/>
    <property type="match status" value="1"/>
</dbReference>
<feature type="transmembrane region" description="Helical" evidence="6">
    <location>
        <begin position="334"/>
        <end position="359"/>
    </location>
</feature>
<evidence type="ECO:0000256" key="3">
    <source>
        <dbReference type="ARBA" id="ARBA00022692"/>
    </source>
</evidence>
<evidence type="ECO:0000256" key="4">
    <source>
        <dbReference type="ARBA" id="ARBA00022989"/>
    </source>
</evidence>
<protein>
    <submittedName>
        <fullName evidence="7">Uncharacterized protein</fullName>
    </submittedName>
</protein>
<evidence type="ECO:0000256" key="6">
    <source>
        <dbReference type="SAM" id="Phobius"/>
    </source>
</evidence>
<dbReference type="GO" id="GO:0015205">
    <property type="term" value="F:nucleobase transmembrane transporter activity"/>
    <property type="evidence" value="ECO:0007669"/>
    <property type="project" value="TreeGrafter"/>
</dbReference>
<dbReference type="AlphaFoldDB" id="A0AAD6CFB9"/>
<dbReference type="RefSeq" id="XP_056771173.1">
    <property type="nucleotide sequence ID" value="XM_056903406.1"/>
</dbReference>
<keyword evidence="5 6" id="KW-0472">Membrane</keyword>
<dbReference type="Gene3D" id="1.10.4160.10">
    <property type="entry name" value="Hydantoin permease"/>
    <property type="match status" value="1"/>
</dbReference>
<comment type="similarity">
    <text evidence="2">Belongs to the purine-cytosine permease (2.A.39) family.</text>
</comment>
<feature type="transmembrane region" description="Helical" evidence="6">
    <location>
        <begin position="171"/>
        <end position="193"/>
    </location>
</feature>
<feature type="transmembrane region" description="Helical" evidence="6">
    <location>
        <begin position="255"/>
        <end position="273"/>
    </location>
</feature>
<feature type="transmembrane region" description="Helical" evidence="6">
    <location>
        <begin position="116"/>
        <end position="135"/>
    </location>
</feature>
<keyword evidence="4 6" id="KW-1133">Transmembrane helix</keyword>
<dbReference type="GeneID" id="81593649"/>
<proteinExistence type="inferred from homology"/>
<dbReference type="EMBL" id="JAPVEA010000001">
    <property type="protein sequence ID" value="KAJ5464326.1"/>
    <property type="molecule type" value="Genomic_DNA"/>
</dbReference>
<dbReference type="InterPro" id="IPR001248">
    <property type="entry name" value="Pur-cyt_permease"/>
</dbReference>
<gene>
    <name evidence="7" type="ORF">N7458_000012</name>
</gene>
<evidence type="ECO:0000256" key="1">
    <source>
        <dbReference type="ARBA" id="ARBA00004141"/>
    </source>
</evidence>
<feature type="transmembrane region" description="Helical" evidence="6">
    <location>
        <begin position="147"/>
        <end position="165"/>
    </location>
</feature>
<accession>A0AAD6CFB9</accession>
<reference evidence="7" key="2">
    <citation type="journal article" date="2023" name="IMA Fungus">
        <title>Comparative genomic study of the Penicillium genus elucidates a diverse pangenome and 15 lateral gene transfer events.</title>
        <authorList>
            <person name="Petersen C."/>
            <person name="Sorensen T."/>
            <person name="Nielsen M.R."/>
            <person name="Sondergaard T.E."/>
            <person name="Sorensen J.L."/>
            <person name="Fitzpatrick D.A."/>
            <person name="Frisvad J.C."/>
            <person name="Nielsen K.L."/>
        </authorList>
    </citation>
    <scope>NUCLEOTIDE SEQUENCE</scope>
    <source>
        <strain evidence="7">IBT 16125</strain>
    </source>
</reference>
<comment type="caution">
    <text evidence="7">The sequence shown here is derived from an EMBL/GenBank/DDBJ whole genome shotgun (WGS) entry which is preliminary data.</text>
</comment>
<evidence type="ECO:0000313" key="8">
    <source>
        <dbReference type="Proteomes" id="UP001213681"/>
    </source>
</evidence>
<reference evidence="7" key="1">
    <citation type="submission" date="2022-12" db="EMBL/GenBank/DDBJ databases">
        <authorList>
            <person name="Petersen C."/>
        </authorList>
    </citation>
    <scope>NUCLEOTIDE SEQUENCE</scope>
    <source>
        <strain evidence="7">IBT 16125</strain>
    </source>
</reference>
<dbReference type="GO" id="GO:0005886">
    <property type="term" value="C:plasma membrane"/>
    <property type="evidence" value="ECO:0007669"/>
    <property type="project" value="TreeGrafter"/>
</dbReference>
<keyword evidence="8" id="KW-1185">Reference proteome</keyword>
<dbReference type="Pfam" id="PF02133">
    <property type="entry name" value="Transp_cyt_pur"/>
    <property type="match status" value="2"/>
</dbReference>
<keyword evidence="3 6" id="KW-0812">Transmembrane</keyword>
<name>A0AAD6CFB9_9EURO</name>
<evidence type="ECO:0000313" key="7">
    <source>
        <dbReference type="EMBL" id="KAJ5464326.1"/>
    </source>
</evidence>
<dbReference type="Proteomes" id="UP001213681">
    <property type="component" value="Unassembled WGS sequence"/>
</dbReference>
<feature type="transmembrane region" description="Helical" evidence="6">
    <location>
        <begin position="214"/>
        <end position="235"/>
    </location>
</feature>
<organism evidence="7 8">
    <name type="scientific">Penicillium daleae</name>
    <dbReference type="NCBI Taxonomy" id="63821"/>
    <lineage>
        <taxon>Eukaryota</taxon>
        <taxon>Fungi</taxon>
        <taxon>Dikarya</taxon>
        <taxon>Ascomycota</taxon>
        <taxon>Pezizomycotina</taxon>
        <taxon>Eurotiomycetes</taxon>
        <taxon>Eurotiomycetidae</taxon>
        <taxon>Eurotiales</taxon>
        <taxon>Aspergillaceae</taxon>
        <taxon>Penicillium</taxon>
    </lineage>
</organism>
<feature type="transmembrane region" description="Helical" evidence="6">
    <location>
        <begin position="310"/>
        <end position="328"/>
    </location>
</feature>
<evidence type="ECO:0000256" key="5">
    <source>
        <dbReference type="ARBA" id="ARBA00023136"/>
    </source>
</evidence>
<dbReference type="InterPro" id="IPR045225">
    <property type="entry name" value="Uracil/uridine/allantoin_perm"/>
</dbReference>
<comment type="subcellular location">
    <subcellularLocation>
        <location evidence="1">Membrane</location>
        <topology evidence="1">Multi-pass membrane protein</topology>
    </subcellularLocation>
</comment>
<feature type="transmembrane region" description="Helical" evidence="6">
    <location>
        <begin position="77"/>
        <end position="96"/>
    </location>
</feature>
<sequence length="386" mass="42929">MAMRLIHRKRWALPKQDSSIAPPHVWSNADQDPVPPEKWTWTGWTFTQYWLSDLVTVSTWSAASSAYASGLSATDTVLLTLAAALCNAIPTVLNGAVGADLHIPFPVAIRASYGTYFGYFCVASRAVLAMFWFGIQSSYGGQCVTPGMISYVIYHVVQTPFLFIPTHKLQYMFIFKSTLVPPMALAMVIWISVKAGGGSAMFHEPSTVHGAERAWLWLMNMTSITGGFSTLAVNISDFSRFSKKPGSPVWQLPMIPLFKVITGLFGIIAASASKQVYGIILWSPLQIIDQWQGSSDMTTMCPKWFNIKRGMIMCMVLGGWALCPWIIIKSGQTFLSFMGAYSIFMAPIAGILCCDYWLIKRRKYDVPALYDPRGIYYYKVIKNSSA</sequence>
<evidence type="ECO:0000256" key="2">
    <source>
        <dbReference type="ARBA" id="ARBA00008974"/>
    </source>
</evidence>
<dbReference type="PANTHER" id="PTHR30618:SF0">
    <property type="entry name" value="PURINE-URACIL PERMEASE NCS1"/>
    <property type="match status" value="1"/>
</dbReference>